<proteinExistence type="predicted"/>
<protein>
    <submittedName>
        <fullName evidence="1">Uncharacterized protein</fullName>
    </submittedName>
</protein>
<name>C7CBC2_METED</name>
<organism evidence="1 2">
    <name type="scientific">Methylorubrum extorquens (strain DSM 6343 / CIP 106787 / DM4)</name>
    <name type="common">Methylobacterium extorquens</name>
    <dbReference type="NCBI Taxonomy" id="661410"/>
    <lineage>
        <taxon>Bacteria</taxon>
        <taxon>Pseudomonadati</taxon>
        <taxon>Pseudomonadota</taxon>
        <taxon>Alphaproteobacteria</taxon>
        <taxon>Hyphomicrobiales</taxon>
        <taxon>Methylobacteriaceae</taxon>
        <taxon>Methylorubrum</taxon>
    </lineage>
</organism>
<reference evidence="2" key="1">
    <citation type="journal article" date="2009" name="PLoS ONE">
        <title>Methylobacterium genome sequences: a reference blueprint to investigate microbial metabolism of C1 compounds from natural and industrial sources.</title>
        <authorList>
            <person name="Vuilleumier S."/>
            <person name="Chistoserdova L."/>
            <person name="Lee M.-C."/>
            <person name="Bringel F."/>
            <person name="Lajus A."/>
            <person name="Zhou Y."/>
            <person name="Gourion B."/>
            <person name="Barbe V."/>
            <person name="Chang J."/>
            <person name="Cruveiller S."/>
            <person name="Dossat C."/>
            <person name="Gillett W."/>
            <person name="Gruffaz C."/>
            <person name="Haugen E."/>
            <person name="Hourcade E."/>
            <person name="Levy R."/>
            <person name="Mangenot S."/>
            <person name="Muller E."/>
            <person name="Nadalig T."/>
            <person name="Pagni M."/>
            <person name="Penny C."/>
            <person name="Peyraud R."/>
            <person name="Robinson D.G."/>
            <person name="Roche D."/>
            <person name="Rouy Z."/>
            <person name="Saenampechek C."/>
            <person name="Salvignol G."/>
            <person name="Vallenet D."/>
            <person name="Wu Z."/>
            <person name="Marx C.J."/>
            <person name="Vorholt J.A."/>
            <person name="Olson M.V."/>
            <person name="Kaul R."/>
            <person name="Weissenbach J."/>
            <person name="Medigue C."/>
            <person name="Lidstrom M.E."/>
        </authorList>
    </citation>
    <scope>NUCLEOTIDE SEQUENCE [LARGE SCALE GENOMIC DNA]</scope>
    <source>
        <strain evidence="2">DSM 6343 / CIP 106787 / DM4</strain>
    </source>
</reference>
<gene>
    <name evidence="1" type="ORF">METD_I5942</name>
</gene>
<dbReference type="HOGENOM" id="CLU_2753227_0_0_5"/>
<dbReference type="AlphaFoldDB" id="C7CBC2"/>
<evidence type="ECO:0000313" key="1">
    <source>
        <dbReference type="EMBL" id="CAX27542.1"/>
    </source>
</evidence>
<sequence length="70" mass="7216">MDSEDLWHGPAPKAFDDVGAGLVGVRSGSVPRYRHGEELGRRAPTALRNSAAWGGSALGASSVKSIRVAG</sequence>
<accession>C7CBC2</accession>
<dbReference type="KEGG" id="mdi:METDI5942"/>
<evidence type="ECO:0000313" key="2">
    <source>
        <dbReference type="Proteomes" id="UP000008070"/>
    </source>
</evidence>
<dbReference type="Proteomes" id="UP000008070">
    <property type="component" value="Chromosome"/>
</dbReference>
<dbReference type="EMBL" id="FP103042">
    <property type="protein sequence ID" value="CAX27542.1"/>
    <property type="molecule type" value="Genomic_DNA"/>
</dbReference>